<dbReference type="EMBL" id="KE148168">
    <property type="protein sequence ID" value="EPE03394.1"/>
    <property type="molecule type" value="Genomic_DNA"/>
</dbReference>
<accession>S3BPY3</accession>
<dbReference type="Proteomes" id="UP000016923">
    <property type="component" value="Unassembled WGS sequence"/>
</dbReference>
<gene>
    <name evidence="2" type="ORF">F503_07697</name>
</gene>
<name>S3BPY3_OPHP1</name>
<evidence type="ECO:0000256" key="1">
    <source>
        <dbReference type="SAM" id="MobiDB-lite"/>
    </source>
</evidence>
<organism evidence="2 3">
    <name type="scientific">Ophiostoma piceae (strain UAMH 11346)</name>
    <name type="common">Sap stain fungus</name>
    <dbReference type="NCBI Taxonomy" id="1262450"/>
    <lineage>
        <taxon>Eukaryota</taxon>
        <taxon>Fungi</taxon>
        <taxon>Dikarya</taxon>
        <taxon>Ascomycota</taxon>
        <taxon>Pezizomycotina</taxon>
        <taxon>Sordariomycetes</taxon>
        <taxon>Sordariomycetidae</taxon>
        <taxon>Ophiostomatales</taxon>
        <taxon>Ophiostomataceae</taxon>
        <taxon>Ophiostoma</taxon>
    </lineage>
</organism>
<dbReference type="VEuPathDB" id="FungiDB:F503_07697"/>
<reference evidence="2 3" key="1">
    <citation type="journal article" date="2013" name="BMC Genomics">
        <title>The genome and transcriptome of the pine saprophyte Ophiostoma piceae, and a comparison with the bark beetle-associated pine pathogen Grosmannia clavigera.</title>
        <authorList>
            <person name="Haridas S."/>
            <person name="Wang Y."/>
            <person name="Lim L."/>
            <person name="Massoumi Alamouti S."/>
            <person name="Jackman S."/>
            <person name="Docking R."/>
            <person name="Robertson G."/>
            <person name="Birol I."/>
            <person name="Bohlmann J."/>
            <person name="Breuil C."/>
        </authorList>
    </citation>
    <scope>NUCLEOTIDE SEQUENCE [LARGE SCALE GENOMIC DNA]</scope>
    <source>
        <strain evidence="2 3">UAMH 11346</strain>
    </source>
</reference>
<keyword evidence="3" id="KW-1185">Reference proteome</keyword>
<sequence length="94" mass="10030">MDACPEHETPPYRSDDSDDKAAGNDSDEPQSTTSAKAALYFSAAFPSSRHIPAAPIFIFGRDIGTDLLPIPPLQPTEALLLLAPTFGAPARLYT</sequence>
<dbReference type="HOGENOM" id="CLU_2386775_0_0_1"/>
<feature type="compositionally biased region" description="Basic and acidic residues" evidence="1">
    <location>
        <begin position="1"/>
        <end position="22"/>
    </location>
</feature>
<dbReference type="AlphaFoldDB" id="S3BPY3"/>
<protein>
    <submittedName>
        <fullName evidence="2">Uncharacterized protein</fullName>
    </submittedName>
</protein>
<evidence type="ECO:0000313" key="3">
    <source>
        <dbReference type="Proteomes" id="UP000016923"/>
    </source>
</evidence>
<evidence type="ECO:0000313" key="2">
    <source>
        <dbReference type="EMBL" id="EPE03394.1"/>
    </source>
</evidence>
<proteinExistence type="predicted"/>
<feature type="region of interest" description="Disordered" evidence="1">
    <location>
        <begin position="1"/>
        <end position="33"/>
    </location>
</feature>